<feature type="region of interest" description="Disordered" evidence="1">
    <location>
        <begin position="19"/>
        <end position="45"/>
    </location>
</feature>
<dbReference type="AlphaFoldDB" id="A0A9K3NL90"/>
<reference evidence="2" key="2">
    <citation type="submission" date="2020-06" db="EMBL/GenBank/DDBJ databases">
        <title>Helianthus annuus Genome sequencing and assembly Release 2.</title>
        <authorList>
            <person name="Gouzy J."/>
            <person name="Langlade N."/>
            <person name="Munos S."/>
        </authorList>
    </citation>
    <scope>NUCLEOTIDE SEQUENCE</scope>
    <source>
        <tissue evidence="2">Leaves</tissue>
    </source>
</reference>
<sequence length="45" mass="5116">MAISMPRIIQAKKILRRSLSNGSRTPTYTDIPKGYFCDKRQNSGD</sequence>
<proteinExistence type="predicted"/>
<evidence type="ECO:0000256" key="1">
    <source>
        <dbReference type="SAM" id="MobiDB-lite"/>
    </source>
</evidence>
<evidence type="ECO:0000313" key="3">
    <source>
        <dbReference type="Proteomes" id="UP000215914"/>
    </source>
</evidence>
<keyword evidence="3" id="KW-1185">Reference proteome</keyword>
<organism evidence="2 3">
    <name type="scientific">Helianthus annuus</name>
    <name type="common">Common sunflower</name>
    <dbReference type="NCBI Taxonomy" id="4232"/>
    <lineage>
        <taxon>Eukaryota</taxon>
        <taxon>Viridiplantae</taxon>
        <taxon>Streptophyta</taxon>
        <taxon>Embryophyta</taxon>
        <taxon>Tracheophyta</taxon>
        <taxon>Spermatophyta</taxon>
        <taxon>Magnoliopsida</taxon>
        <taxon>eudicotyledons</taxon>
        <taxon>Gunneridae</taxon>
        <taxon>Pentapetalae</taxon>
        <taxon>asterids</taxon>
        <taxon>campanulids</taxon>
        <taxon>Asterales</taxon>
        <taxon>Asteraceae</taxon>
        <taxon>Asteroideae</taxon>
        <taxon>Heliantheae alliance</taxon>
        <taxon>Heliantheae</taxon>
        <taxon>Helianthus</taxon>
    </lineage>
</organism>
<comment type="caution">
    <text evidence="2">The sequence shown here is derived from an EMBL/GenBank/DDBJ whole genome shotgun (WGS) entry which is preliminary data.</text>
</comment>
<dbReference type="Gramene" id="mRNA:HanXRQr2_Chr06g0275771">
    <property type="protein sequence ID" value="mRNA:HanXRQr2_Chr06g0275771"/>
    <property type="gene ID" value="HanXRQr2_Chr06g0275771"/>
</dbReference>
<reference evidence="2" key="1">
    <citation type="journal article" date="2017" name="Nature">
        <title>The sunflower genome provides insights into oil metabolism, flowering and Asterid evolution.</title>
        <authorList>
            <person name="Badouin H."/>
            <person name="Gouzy J."/>
            <person name="Grassa C.J."/>
            <person name="Murat F."/>
            <person name="Staton S.E."/>
            <person name="Cottret L."/>
            <person name="Lelandais-Briere C."/>
            <person name="Owens G.L."/>
            <person name="Carrere S."/>
            <person name="Mayjonade B."/>
            <person name="Legrand L."/>
            <person name="Gill N."/>
            <person name="Kane N.C."/>
            <person name="Bowers J.E."/>
            <person name="Hubner S."/>
            <person name="Bellec A."/>
            <person name="Berard A."/>
            <person name="Berges H."/>
            <person name="Blanchet N."/>
            <person name="Boniface M.C."/>
            <person name="Brunel D."/>
            <person name="Catrice O."/>
            <person name="Chaidir N."/>
            <person name="Claudel C."/>
            <person name="Donnadieu C."/>
            <person name="Faraut T."/>
            <person name="Fievet G."/>
            <person name="Helmstetter N."/>
            <person name="King M."/>
            <person name="Knapp S.J."/>
            <person name="Lai Z."/>
            <person name="Le Paslier M.C."/>
            <person name="Lippi Y."/>
            <person name="Lorenzon L."/>
            <person name="Mandel J.R."/>
            <person name="Marage G."/>
            <person name="Marchand G."/>
            <person name="Marquand E."/>
            <person name="Bret-Mestries E."/>
            <person name="Morien E."/>
            <person name="Nambeesan S."/>
            <person name="Nguyen T."/>
            <person name="Pegot-Espagnet P."/>
            <person name="Pouilly N."/>
            <person name="Raftis F."/>
            <person name="Sallet E."/>
            <person name="Schiex T."/>
            <person name="Thomas J."/>
            <person name="Vandecasteele C."/>
            <person name="Vares D."/>
            <person name="Vear F."/>
            <person name="Vautrin S."/>
            <person name="Crespi M."/>
            <person name="Mangin B."/>
            <person name="Burke J.M."/>
            <person name="Salse J."/>
            <person name="Munos S."/>
            <person name="Vincourt P."/>
            <person name="Rieseberg L.H."/>
            <person name="Langlade N.B."/>
        </authorList>
    </citation>
    <scope>NUCLEOTIDE SEQUENCE</scope>
    <source>
        <tissue evidence="2">Leaves</tissue>
    </source>
</reference>
<evidence type="ECO:0000313" key="2">
    <source>
        <dbReference type="EMBL" id="KAF5803810.1"/>
    </source>
</evidence>
<name>A0A9K3NL90_HELAN</name>
<accession>A0A9K3NL90</accession>
<dbReference type="EMBL" id="MNCJ02000321">
    <property type="protein sequence ID" value="KAF5803810.1"/>
    <property type="molecule type" value="Genomic_DNA"/>
</dbReference>
<dbReference type="Proteomes" id="UP000215914">
    <property type="component" value="Unassembled WGS sequence"/>
</dbReference>
<feature type="compositionally biased region" description="Basic and acidic residues" evidence="1">
    <location>
        <begin position="36"/>
        <end position="45"/>
    </location>
</feature>
<protein>
    <submittedName>
        <fullName evidence="2">Uncharacterized protein</fullName>
    </submittedName>
</protein>
<feature type="compositionally biased region" description="Polar residues" evidence="1">
    <location>
        <begin position="19"/>
        <end position="28"/>
    </location>
</feature>
<gene>
    <name evidence="2" type="ORF">HanXRQr2_Chr06g0275771</name>
</gene>